<comment type="caution">
    <text evidence="3">The sequence shown here is derived from an EMBL/GenBank/DDBJ whole genome shotgun (WGS) entry which is preliminary data.</text>
</comment>
<reference evidence="3" key="2">
    <citation type="submission" date="2021-08" db="EMBL/GenBank/DDBJ databases">
        <authorList>
            <person name="Dalcin Martins P."/>
        </authorList>
    </citation>
    <scope>NUCLEOTIDE SEQUENCE</scope>
    <source>
        <strain evidence="3">MAG_39</strain>
    </source>
</reference>
<accession>A0A953SHM5</accession>
<dbReference type="Proteomes" id="UP000705867">
    <property type="component" value="Unassembled WGS sequence"/>
</dbReference>
<dbReference type="EMBL" id="JAIOIV010000136">
    <property type="protein sequence ID" value="MBZ0158128.1"/>
    <property type="molecule type" value="Genomic_DNA"/>
</dbReference>
<dbReference type="Gene3D" id="1.25.40.10">
    <property type="entry name" value="Tetratricopeptide repeat domain"/>
    <property type="match status" value="1"/>
</dbReference>
<dbReference type="AlphaFoldDB" id="A0A953SHM5"/>
<feature type="chain" id="PRO_5037947257" evidence="2">
    <location>
        <begin position="26"/>
        <end position="174"/>
    </location>
</feature>
<dbReference type="PANTHER" id="PTHR12558:SF13">
    <property type="entry name" value="CELL DIVISION CYCLE PROTEIN 27 HOMOLOG"/>
    <property type="match status" value="1"/>
</dbReference>
<feature type="signal peptide" evidence="2">
    <location>
        <begin position="1"/>
        <end position="25"/>
    </location>
</feature>
<dbReference type="PROSITE" id="PS50293">
    <property type="entry name" value="TPR_REGION"/>
    <property type="match status" value="1"/>
</dbReference>
<evidence type="ECO:0000256" key="1">
    <source>
        <dbReference type="PROSITE-ProRule" id="PRU00339"/>
    </source>
</evidence>
<dbReference type="InterPro" id="IPR019734">
    <property type="entry name" value="TPR_rpt"/>
</dbReference>
<name>A0A953SHM5_9BACT</name>
<feature type="repeat" description="TPR" evidence="1">
    <location>
        <begin position="139"/>
        <end position="172"/>
    </location>
</feature>
<dbReference type="SUPFAM" id="SSF48452">
    <property type="entry name" value="TPR-like"/>
    <property type="match status" value="1"/>
</dbReference>
<proteinExistence type="predicted"/>
<sequence>MYGETMRTMRLSFFFALFACVCAFIAESHGETDRGKTLTLYKEALALSAVNSSDKALKAMEQAIQANPGYPEAHEKYGYLLLEKGRTDEAIAAFTGALKGNPRFRSAQAGLGLALVRKGEIEKAEPILKEALILNTDPALAYYALGLIYEKRGEYQKAILHFKEGLRKVKRDWR</sequence>
<evidence type="ECO:0000313" key="4">
    <source>
        <dbReference type="Proteomes" id="UP000705867"/>
    </source>
</evidence>
<reference evidence="3" key="1">
    <citation type="journal article" date="2021" name="bioRxiv">
        <title>Unraveling nitrogen, sulfur and carbon metabolic pathways and microbial community transcriptional responses to substrate deprivation and toxicity stresses in a bioreactor mimicking anoxic brackish coastal sediment conditions.</title>
        <authorList>
            <person name="Martins P.D."/>
            <person name="Echeveste M.J."/>
            <person name="Arshad A."/>
            <person name="Kurth J."/>
            <person name="Ouboter H."/>
            <person name="Jetten M.S.M."/>
            <person name="Welte C.U."/>
        </authorList>
    </citation>
    <scope>NUCLEOTIDE SEQUENCE</scope>
    <source>
        <strain evidence="3">MAG_39</strain>
    </source>
</reference>
<organism evidence="3 4">
    <name type="scientific">Candidatus Nitrobium versatile</name>
    <dbReference type="NCBI Taxonomy" id="2884831"/>
    <lineage>
        <taxon>Bacteria</taxon>
        <taxon>Pseudomonadati</taxon>
        <taxon>Nitrospirota</taxon>
        <taxon>Nitrospiria</taxon>
        <taxon>Nitrospirales</taxon>
        <taxon>Nitrospiraceae</taxon>
        <taxon>Candidatus Nitrobium</taxon>
    </lineage>
</organism>
<dbReference type="PANTHER" id="PTHR12558">
    <property type="entry name" value="CELL DIVISION CYCLE 16,23,27"/>
    <property type="match status" value="1"/>
</dbReference>
<evidence type="ECO:0000256" key="2">
    <source>
        <dbReference type="SAM" id="SignalP"/>
    </source>
</evidence>
<keyword evidence="1" id="KW-0802">TPR repeat</keyword>
<dbReference type="InterPro" id="IPR011990">
    <property type="entry name" value="TPR-like_helical_dom_sf"/>
</dbReference>
<keyword evidence="2" id="KW-0732">Signal</keyword>
<evidence type="ECO:0000313" key="3">
    <source>
        <dbReference type="EMBL" id="MBZ0158128.1"/>
    </source>
</evidence>
<protein>
    <submittedName>
        <fullName evidence="3">Tetratricopeptide repeat protein</fullName>
    </submittedName>
</protein>
<dbReference type="SMART" id="SM00028">
    <property type="entry name" value="TPR"/>
    <property type="match status" value="4"/>
</dbReference>
<gene>
    <name evidence="3" type="ORF">K8I29_18170</name>
</gene>
<feature type="repeat" description="TPR" evidence="1">
    <location>
        <begin position="71"/>
        <end position="104"/>
    </location>
</feature>
<dbReference type="PROSITE" id="PS50005">
    <property type="entry name" value="TPR"/>
    <property type="match status" value="2"/>
</dbReference>
<dbReference type="Pfam" id="PF13432">
    <property type="entry name" value="TPR_16"/>
    <property type="match status" value="2"/>
</dbReference>